<comment type="catalytic activity">
    <reaction evidence="1">
        <text>[E2 ubiquitin-conjugating enzyme]-S-ubiquitinyl-L-cysteine + [acceptor protein]-L-lysine = [E2 ubiquitin-conjugating enzyme]-L-cysteine + [acceptor protein]-N(6)-ubiquitinyl-L-lysine.</text>
        <dbReference type="EC" id="2.3.2.31"/>
    </reaction>
</comment>
<dbReference type="Pfam" id="PF01485">
    <property type="entry name" value="IBR"/>
    <property type="match status" value="2"/>
</dbReference>
<keyword evidence="11" id="KW-1185">Reference proteome</keyword>
<dbReference type="InterPro" id="IPR044066">
    <property type="entry name" value="TRIAD_supradom"/>
</dbReference>
<evidence type="ECO:0000256" key="6">
    <source>
        <dbReference type="ARBA" id="ARBA00022771"/>
    </source>
</evidence>
<dbReference type="Gene3D" id="3.30.40.10">
    <property type="entry name" value="Zinc/RING finger domain, C3HC4 (zinc finger)"/>
    <property type="match status" value="1"/>
</dbReference>
<dbReference type="CDD" id="cd20336">
    <property type="entry name" value="Rcat_RBR"/>
    <property type="match status" value="1"/>
</dbReference>
<dbReference type="InterPro" id="IPR031127">
    <property type="entry name" value="E3_UB_ligase_RBR"/>
</dbReference>
<evidence type="ECO:0000256" key="5">
    <source>
        <dbReference type="ARBA" id="ARBA00022737"/>
    </source>
</evidence>
<name>A0A8E2EV31_9PEZI</name>
<dbReference type="InterPro" id="IPR002867">
    <property type="entry name" value="IBR_dom"/>
</dbReference>
<dbReference type="OrthoDB" id="1431934at2759"/>
<sequence length="386" mass="43506">MADDKDFENWKLCFKVNLSFQVLTKAGSWRCLGCNSTNISPKPSYRSNFPIIAIQCPAGHNNSLKLEEVGACPECDQDLLLRISTRKQECFEDGCRRLLIVKEDVVTERVSQSTYNEYSALLESHKIFECPVCMTETPLSEAPDRPPTSKCTHDPNVCSDCLTAMLVAQITGGRWEYIKCPTPDCEEELDGKDVQAFTPPETFRAYNEFVMNRALSQDPNFRWCCGRISGGQESCTWGQLHSARGPNEWRCIKCQQLNCFQCKGPGHPEETCEAYQARQNDGGANDRRILQLTKRCPKKGCGNRIEKNGGCINMKCPCGINFCWECKVIYGTGDTPCECGQHSLHTNCRRHLSSCSYKNSKTRIDKPTASNLLYCEGWDRDPEYGG</sequence>
<evidence type="ECO:0000256" key="4">
    <source>
        <dbReference type="ARBA" id="ARBA00022723"/>
    </source>
</evidence>
<dbReference type="SUPFAM" id="SSF57850">
    <property type="entry name" value="RING/U-box"/>
    <property type="match status" value="3"/>
</dbReference>
<keyword evidence="7" id="KW-0833">Ubl conjugation pathway</keyword>
<dbReference type="GO" id="GO:0016567">
    <property type="term" value="P:protein ubiquitination"/>
    <property type="evidence" value="ECO:0007669"/>
    <property type="project" value="InterPro"/>
</dbReference>
<dbReference type="AlphaFoldDB" id="A0A8E2EV31"/>
<evidence type="ECO:0000256" key="2">
    <source>
        <dbReference type="ARBA" id="ARBA00012251"/>
    </source>
</evidence>
<dbReference type="EC" id="2.3.2.31" evidence="2"/>
<dbReference type="Proteomes" id="UP000250140">
    <property type="component" value="Unassembled WGS sequence"/>
</dbReference>
<protein>
    <recommendedName>
        <fullName evidence="2">RBR-type E3 ubiquitin transferase</fullName>
        <ecNumber evidence="2">2.3.2.31</ecNumber>
    </recommendedName>
</protein>
<evidence type="ECO:0000256" key="7">
    <source>
        <dbReference type="ARBA" id="ARBA00022786"/>
    </source>
</evidence>
<dbReference type="Gene3D" id="1.20.120.1750">
    <property type="match status" value="1"/>
</dbReference>
<keyword evidence="3" id="KW-0808">Transferase</keyword>
<evidence type="ECO:0000256" key="1">
    <source>
        <dbReference type="ARBA" id="ARBA00001798"/>
    </source>
</evidence>
<reference evidence="10 11" key="1">
    <citation type="journal article" date="2016" name="Nat. Commun.">
        <title>Ectomycorrhizal ecology is imprinted in the genome of the dominant symbiotic fungus Cenococcum geophilum.</title>
        <authorList>
            <consortium name="DOE Joint Genome Institute"/>
            <person name="Peter M."/>
            <person name="Kohler A."/>
            <person name="Ohm R.A."/>
            <person name="Kuo A."/>
            <person name="Krutzmann J."/>
            <person name="Morin E."/>
            <person name="Arend M."/>
            <person name="Barry K.W."/>
            <person name="Binder M."/>
            <person name="Choi C."/>
            <person name="Clum A."/>
            <person name="Copeland A."/>
            <person name="Grisel N."/>
            <person name="Haridas S."/>
            <person name="Kipfer T."/>
            <person name="LaButti K."/>
            <person name="Lindquist E."/>
            <person name="Lipzen A."/>
            <person name="Maire R."/>
            <person name="Meier B."/>
            <person name="Mihaltcheva S."/>
            <person name="Molinier V."/>
            <person name="Murat C."/>
            <person name="Poggeler S."/>
            <person name="Quandt C.A."/>
            <person name="Sperisen C."/>
            <person name="Tritt A."/>
            <person name="Tisserant E."/>
            <person name="Crous P.W."/>
            <person name="Henrissat B."/>
            <person name="Nehls U."/>
            <person name="Egli S."/>
            <person name="Spatafora J.W."/>
            <person name="Grigoriev I.V."/>
            <person name="Martin F.M."/>
        </authorList>
    </citation>
    <scope>NUCLEOTIDE SEQUENCE [LARGE SCALE GENOMIC DNA]</scope>
    <source>
        <strain evidence="10 11">CBS 207.34</strain>
    </source>
</reference>
<dbReference type="GO" id="GO:0061630">
    <property type="term" value="F:ubiquitin protein ligase activity"/>
    <property type="evidence" value="ECO:0007669"/>
    <property type="project" value="UniProtKB-EC"/>
</dbReference>
<evidence type="ECO:0000256" key="3">
    <source>
        <dbReference type="ARBA" id="ARBA00022679"/>
    </source>
</evidence>
<dbReference type="SMART" id="SM00647">
    <property type="entry name" value="IBR"/>
    <property type="match status" value="2"/>
</dbReference>
<keyword evidence="6" id="KW-0863">Zinc-finger</keyword>
<evidence type="ECO:0000313" key="10">
    <source>
        <dbReference type="EMBL" id="OCL05482.1"/>
    </source>
</evidence>
<evidence type="ECO:0000259" key="9">
    <source>
        <dbReference type="PROSITE" id="PS51873"/>
    </source>
</evidence>
<dbReference type="PROSITE" id="PS51873">
    <property type="entry name" value="TRIAD"/>
    <property type="match status" value="1"/>
</dbReference>
<keyword evidence="5" id="KW-0677">Repeat</keyword>
<dbReference type="PANTHER" id="PTHR11685">
    <property type="entry name" value="RBR FAMILY RING FINGER AND IBR DOMAIN-CONTAINING"/>
    <property type="match status" value="1"/>
</dbReference>
<accession>A0A8E2EV31</accession>
<evidence type="ECO:0000256" key="8">
    <source>
        <dbReference type="ARBA" id="ARBA00022833"/>
    </source>
</evidence>
<keyword evidence="8" id="KW-0862">Zinc</keyword>
<proteinExistence type="predicted"/>
<gene>
    <name evidence="10" type="ORF">AOQ84DRAFT_344730</name>
</gene>
<dbReference type="EMBL" id="KV750275">
    <property type="protein sequence ID" value="OCL05482.1"/>
    <property type="molecule type" value="Genomic_DNA"/>
</dbReference>
<feature type="domain" description="RING-type" evidence="9">
    <location>
        <begin position="126"/>
        <end position="352"/>
    </location>
</feature>
<keyword evidence="4" id="KW-0479">Metal-binding</keyword>
<organism evidence="10 11">
    <name type="scientific">Glonium stellatum</name>
    <dbReference type="NCBI Taxonomy" id="574774"/>
    <lineage>
        <taxon>Eukaryota</taxon>
        <taxon>Fungi</taxon>
        <taxon>Dikarya</taxon>
        <taxon>Ascomycota</taxon>
        <taxon>Pezizomycotina</taxon>
        <taxon>Dothideomycetes</taxon>
        <taxon>Pleosporomycetidae</taxon>
        <taxon>Gloniales</taxon>
        <taxon>Gloniaceae</taxon>
        <taxon>Glonium</taxon>
    </lineage>
</organism>
<dbReference type="GO" id="GO:0008270">
    <property type="term" value="F:zinc ion binding"/>
    <property type="evidence" value="ECO:0007669"/>
    <property type="project" value="UniProtKB-KW"/>
</dbReference>
<evidence type="ECO:0000313" key="11">
    <source>
        <dbReference type="Proteomes" id="UP000250140"/>
    </source>
</evidence>
<dbReference type="InterPro" id="IPR013083">
    <property type="entry name" value="Znf_RING/FYVE/PHD"/>
</dbReference>